<evidence type="ECO:0000256" key="2">
    <source>
        <dbReference type="ARBA" id="ARBA00023125"/>
    </source>
</evidence>
<evidence type="ECO:0000313" key="5">
    <source>
        <dbReference type="EMBL" id="MFB9624151.1"/>
    </source>
</evidence>
<proteinExistence type="predicted"/>
<accession>A0ABV5RXJ4</accession>
<evidence type="ECO:0000256" key="3">
    <source>
        <dbReference type="ARBA" id="ARBA00023163"/>
    </source>
</evidence>
<name>A0ABV5RXJ4_9ACTN</name>
<dbReference type="InterPro" id="IPR050204">
    <property type="entry name" value="AraC_XylS_family_regulators"/>
</dbReference>
<dbReference type="Pfam" id="PF20240">
    <property type="entry name" value="DUF6597"/>
    <property type="match status" value="1"/>
</dbReference>
<dbReference type="PANTHER" id="PTHR46796:SF15">
    <property type="entry name" value="BLL1074 PROTEIN"/>
    <property type="match status" value="1"/>
</dbReference>
<protein>
    <submittedName>
        <fullName evidence="5">Helix-turn-helix domain-containing protein</fullName>
    </submittedName>
</protein>
<keyword evidence="6" id="KW-1185">Reference proteome</keyword>
<feature type="domain" description="HTH araC/xylS-type" evidence="4">
    <location>
        <begin position="154"/>
        <end position="255"/>
    </location>
</feature>
<dbReference type="RefSeq" id="WP_344995838.1">
    <property type="nucleotide sequence ID" value="NZ_BAAAXV010000008.1"/>
</dbReference>
<keyword evidence="1" id="KW-0805">Transcription regulation</keyword>
<dbReference type="Pfam" id="PF12833">
    <property type="entry name" value="HTH_18"/>
    <property type="match status" value="1"/>
</dbReference>
<comment type="caution">
    <text evidence="5">The sequence shown here is derived from an EMBL/GenBank/DDBJ whole genome shotgun (WGS) entry which is preliminary data.</text>
</comment>
<keyword evidence="2" id="KW-0238">DNA-binding</keyword>
<dbReference type="Gene3D" id="1.10.10.60">
    <property type="entry name" value="Homeodomain-like"/>
    <property type="match status" value="1"/>
</dbReference>
<dbReference type="PANTHER" id="PTHR46796">
    <property type="entry name" value="HTH-TYPE TRANSCRIPTIONAL ACTIVATOR RHAS-RELATED"/>
    <property type="match status" value="1"/>
</dbReference>
<evidence type="ECO:0000256" key="1">
    <source>
        <dbReference type="ARBA" id="ARBA00023015"/>
    </source>
</evidence>
<dbReference type="EMBL" id="JBHMBW010000011">
    <property type="protein sequence ID" value="MFB9624151.1"/>
    <property type="molecule type" value="Genomic_DNA"/>
</dbReference>
<dbReference type="InterPro" id="IPR046532">
    <property type="entry name" value="DUF6597"/>
</dbReference>
<dbReference type="Proteomes" id="UP001589532">
    <property type="component" value="Unassembled WGS sequence"/>
</dbReference>
<dbReference type="SMART" id="SM00342">
    <property type="entry name" value="HTH_ARAC"/>
    <property type="match status" value="1"/>
</dbReference>
<reference evidence="5 6" key="1">
    <citation type="submission" date="2024-09" db="EMBL/GenBank/DDBJ databases">
        <authorList>
            <person name="Sun Q."/>
            <person name="Mori K."/>
        </authorList>
    </citation>
    <scope>NUCLEOTIDE SEQUENCE [LARGE SCALE GENOMIC DNA]</scope>
    <source>
        <strain evidence="5 6">JCM 3143</strain>
    </source>
</reference>
<gene>
    <name evidence="5" type="ORF">ACFFSA_13775</name>
</gene>
<sequence length="274" mass="29430">MRRRFVGVSAALAPYVDRIWSWEGRAEELPTVFPGTGAELVIQRGAGIVAHTASGPYRLPEAHLLCLRRTRWRLAAAGPVAFTAVRLRAGALAALCPVPTTVIADQAVAAADVFGAAADRLVAAVRAGGTLAERAARIESVLVRTLDSAAPPDRRVAAAVARIYRDPATARVNQIGPGVGLSARHLRRGFLTTVGVPPKEFQQLARFQRVVRTLLLSESQAHLAVALSAGYYDQSHYIKDVRRLTGARPTELLAGSVPHFYYPSLSRRGGSPFE</sequence>
<keyword evidence="3" id="KW-0804">Transcription</keyword>
<organism evidence="5 6">
    <name type="scientific">Nonomuraea helvata</name>
    <dbReference type="NCBI Taxonomy" id="37484"/>
    <lineage>
        <taxon>Bacteria</taxon>
        <taxon>Bacillati</taxon>
        <taxon>Actinomycetota</taxon>
        <taxon>Actinomycetes</taxon>
        <taxon>Streptosporangiales</taxon>
        <taxon>Streptosporangiaceae</taxon>
        <taxon>Nonomuraea</taxon>
    </lineage>
</organism>
<dbReference type="InterPro" id="IPR018060">
    <property type="entry name" value="HTH_AraC"/>
</dbReference>
<evidence type="ECO:0000259" key="4">
    <source>
        <dbReference type="PROSITE" id="PS01124"/>
    </source>
</evidence>
<dbReference type="PROSITE" id="PS01124">
    <property type="entry name" value="HTH_ARAC_FAMILY_2"/>
    <property type="match status" value="1"/>
</dbReference>
<evidence type="ECO:0000313" key="6">
    <source>
        <dbReference type="Proteomes" id="UP001589532"/>
    </source>
</evidence>